<evidence type="ECO:0000256" key="1">
    <source>
        <dbReference type="ARBA" id="ARBA00003065"/>
    </source>
</evidence>
<dbReference type="SUPFAM" id="SSF50249">
    <property type="entry name" value="Nucleic acid-binding proteins"/>
    <property type="match status" value="1"/>
</dbReference>
<comment type="caution">
    <text evidence="11">The sequence shown here is derived from an EMBL/GenBank/DDBJ whole genome shotgun (WGS) entry which is preliminary data.</text>
</comment>
<evidence type="ECO:0000256" key="4">
    <source>
        <dbReference type="ARBA" id="ARBA00022763"/>
    </source>
</evidence>
<accession>A0A329QFC5</accession>
<keyword evidence="12" id="KW-1185">Reference proteome</keyword>
<dbReference type="Gene3D" id="2.40.50.140">
    <property type="entry name" value="Nucleic acid-binding proteins"/>
    <property type="match status" value="1"/>
</dbReference>
<dbReference type="InterPro" id="IPR042242">
    <property type="entry name" value="RecO_C"/>
</dbReference>
<dbReference type="NCBIfam" id="TIGR00613">
    <property type="entry name" value="reco"/>
    <property type="match status" value="1"/>
</dbReference>
<dbReference type="PANTHER" id="PTHR33991">
    <property type="entry name" value="DNA REPAIR PROTEIN RECO"/>
    <property type="match status" value="1"/>
</dbReference>
<feature type="region of interest" description="Disordered" evidence="9">
    <location>
        <begin position="271"/>
        <end position="298"/>
    </location>
</feature>
<evidence type="ECO:0000259" key="10">
    <source>
        <dbReference type="Pfam" id="PF11967"/>
    </source>
</evidence>
<evidence type="ECO:0000313" key="11">
    <source>
        <dbReference type="EMBL" id="RAW11014.1"/>
    </source>
</evidence>
<comment type="function">
    <text evidence="1 8">Involved in DNA repair and RecF pathway recombination.</text>
</comment>
<dbReference type="Pfam" id="PF02565">
    <property type="entry name" value="RecO_C"/>
    <property type="match status" value="1"/>
</dbReference>
<dbReference type="Pfam" id="PF11967">
    <property type="entry name" value="RecO_N"/>
    <property type="match status" value="1"/>
</dbReference>
<keyword evidence="4 8" id="KW-0227">DNA damage</keyword>
<name>A0A329QFC5_9ACTN</name>
<dbReference type="HAMAP" id="MF_00201">
    <property type="entry name" value="RecO"/>
    <property type="match status" value="1"/>
</dbReference>
<organism evidence="11 12">
    <name type="scientific">Phytoactinopolyspora halophila</name>
    <dbReference type="NCBI Taxonomy" id="1981511"/>
    <lineage>
        <taxon>Bacteria</taxon>
        <taxon>Bacillati</taxon>
        <taxon>Actinomycetota</taxon>
        <taxon>Actinomycetes</taxon>
        <taxon>Jiangellales</taxon>
        <taxon>Jiangellaceae</taxon>
        <taxon>Phytoactinopolyspora</taxon>
    </lineage>
</organism>
<dbReference type="InterPro" id="IPR022572">
    <property type="entry name" value="DNA_rep/recomb_RecO_N"/>
</dbReference>
<evidence type="ECO:0000256" key="7">
    <source>
        <dbReference type="ARBA" id="ARBA00033409"/>
    </source>
</evidence>
<feature type="domain" description="DNA replication/recombination mediator RecO N-terminal" evidence="10">
    <location>
        <begin position="29"/>
        <end position="105"/>
    </location>
</feature>
<protein>
    <recommendedName>
        <fullName evidence="3 8">DNA repair protein RecO</fullName>
    </recommendedName>
    <alternativeName>
        <fullName evidence="7 8">Recombination protein O</fullName>
    </alternativeName>
</protein>
<evidence type="ECO:0000256" key="2">
    <source>
        <dbReference type="ARBA" id="ARBA00007452"/>
    </source>
</evidence>
<proteinExistence type="inferred from homology"/>
<evidence type="ECO:0000256" key="3">
    <source>
        <dbReference type="ARBA" id="ARBA00021310"/>
    </source>
</evidence>
<keyword evidence="5 8" id="KW-0233">DNA recombination</keyword>
<dbReference type="OrthoDB" id="9812244at2"/>
<dbReference type="PANTHER" id="PTHR33991:SF1">
    <property type="entry name" value="DNA REPAIR PROTEIN RECO"/>
    <property type="match status" value="1"/>
</dbReference>
<evidence type="ECO:0000313" key="12">
    <source>
        <dbReference type="Proteomes" id="UP000250462"/>
    </source>
</evidence>
<dbReference type="Proteomes" id="UP000250462">
    <property type="component" value="Unassembled WGS sequence"/>
</dbReference>
<dbReference type="Gene3D" id="1.20.1440.120">
    <property type="entry name" value="Recombination protein O, C-terminal domain"/>
    <property type="match status" value="1"/>
</dbReference>
<evidence type="ECO:0000256" key="5">
    <source>
        <dbReference type="ARBA" id="ARBA00023172"/>
    </source>
</evidence>
<gene>
    <name evidence="8" type="primary">recO</name>
    <name evidence="11" type="ORF">DPM12_17845</name>
</gene>
<dbReference type="GO" id="GO:0006302">
    <property type="term" value="P:double-strand break repair"/>
    <property type="evidence" value="ECO:0007669"/>
    <property type="project" value="TreeGrafter"/>
</dbReference>
<evidence type="ECO:0000256" key="9">
    <source>
        <dbReference type="SAM" id="MobiDB-lite"/>
    </source>
</evidence>
<evidence type="ECO:0000256" key="8">
    <source>
        <dbReference type="HAMAP-Rule" id="MF_00201"/>
    </source>
</evidence>
<dbReference type="SUPFAM" id="SSF57863">
    <property type="entry name" value="ArfGap/RecO-like zinc finger"/>
    <property type="match status" value="1"/>
</dbReference>
<feature type="compositionally biased region" description="Basic and acidic residues" evidence="9">
    <location>
        <begin position="287"/>
        <end position="298"/>
    </location>
</feature>
<dbReference type="InterPro" id="IPR003717">
    <property type="entry name" value="RecO"/>
</dbReference>
<evidence type="ECO:0000256" key="6">
    <source>
        <dbReference type="ARBA" id="ARBA00023204"/>
    </source>
</evidence>
<dbReference type="AlphaFoldDB" id="A0A329QFC5"/>
<comment type="similarity">
    <text evidence="2 8">Belongs to the RecO family.</text>
</comment>
<reference evidence="11 12" key="1">
    <citation type="submission" date="2018-06" db="EMBL/GenBank/DDBJ databases">
        <title>Phytoactinopolyspora halophila sp. nov., a novel halophilic actinomycete isolated from a saline soil in China.</title>
        <authorList>
            <person name="Tang S.-K."/>
        </authorList>
    </citation>
    <scope>NUCLEOTIDE SEQUENCE [LARGE SCALE GENOMIC DNA]</scope>
    <source>
        <strain evidence="11 12">YIM 96934</strain>
    </source>
</reference>
<dbReference type="GO" id="GO:0006310">
    <property type="term" value="P:DNA recombination"/>
    <property type="evidence" value="ECO:0007669"/>
    <property type="project" value="UniProtKB-UniRule"/>
</dbReference>
<keyword evidence="6 8" id="KW-0234">DNA repair</keyword>
<dbReference type="EMBL" id="QMIG01000023">
    <property type="protein sequence ID" value="RAW11014.1"/>
    <property type="molecule type" value="Genomic_DNA"/>
</dbReference>
<dbReference type="InterPro" id="IPR012340">
    <property type="entry name" value="NA-bd_OB-fold"/>
</dbReference>
<dbReference type="InterPro" id="IPR037278">
    <property type="entry name" value="ARFGAP/RecO"/>
</dbReference>
<dbReference type="GO" id="GO:0043590">
    <property type="term" value="C:bacterial nucleoid"/>
    <property type="evidence" value="ECO:0007669"/>
    <property type="project" value="TreeGrafter"/>
</dbReference>
<sequence length="312" mass="33196">MIIGWGGPGRGVGASARVGAVADNGDVSLYRDEGIVLRTQKLGEADRIITVLTRAHGRIRVVGKGVRRTSSRFGARLEPFMHVDLQLATGRTLDVVTQVETLDPFGRTICADYGSYTAGTAVLETAERLTAEEREPALQHYLLLLGALRALAHGEHDAGLVLDAFVLRGLSIAGFAPSFAECARCAADGPHRLFSVQAGGMVCTACRPPGTVVPSPEAVALLSALLTGDWPVADASDARARRDASGITAAFLQWHLERGLRSLQFVERRGDEQAESVARGTRGGGGVREEPSATSEVERLYREIGDAEVEQA</sequence>